<evidence type="ECO:0000256" key="4">
    <source>
        <dbReference type="ARBA" id="ARBA00022679"/>
    </source>
</evidence>
<dbReference type="EMBL" id="MRZV01000013">
    <property type="protein sequence ID" value="PIK62371.1"/>
    <property type="molecule type" value="Genomic_DNA"/>
</dbReference>
<dbReference type="GO" id="GO:0004715">
    <property type="term" value="F:non-membrane spanning protein tyrosine kinase activity"/>
    <property type="evidence" value="ECO:0007669"/>
    <property type="project" value="UniProtKB-EC"/>
</dbReference>
<dbReference type="SUPFAM" id="SSF57903">
    <property type="entry name" value="FYVE/PHD zinc finger"/>
    <property type="match status" value="2"/>
</dbReference>
<evidence type="ECO:0000256" key="8">
    <source>
        <dbReference type="ARBA" id="ARBA00022771"/>
    </source>
</evidence>
<dbReference type="InterPro" id="IPR019786">
    <property type="entry name" value="Zinc_finger_PHD-type_CS"/>
</dbReference>
<feature type="compositionally biased region" description="Basic and acidic residues" evidence="24">
    <location>
        <begin position="379"/>
        <end position="422"/>
    </location>
</feature>
<feature type="compositionally biased region" description="Basic and acidic residues" evidence="24">
    <location>
        <begin position="149"/>
        <end position="162"/>
    </location>
</feature>
<evidence type="ECO:0000256" key="13">
    <source>
        <dbReference type="ARBA" id="ARBA00023054"/>
    </source>
</evidence>
<organism evidence="27 28">
    <name type="scientific">Stichopus japonicus</name>
    <name type="common">Sea cucumber</name>
    <dbReference type="NCBI Taxonomy" id="307972"/>
    <lineage>
        <taxon>Eukaryota</taxon>
        <taxon>Metazoa</taxon>
        <taxon>Echinodermata</taxon>
        <taxon>Eleutherozoa</taxon>
        <taxon>Echinozoa</taxon>
        <taxon>Holothuroidea</taxon>
        <taxon>Aspidochirotacea</taxon>
        <taxon>Aspidochirotida</taxon>
        <taxon>Stichopodidae</taxon>
        <taxon>Apostichopus</taxon>
    </lineage>
</organism>
<dbReference type="PANTHER" id="PTHR46802:SF1">
    <property type="entry name" value="TYROSINE-PROTEIN KINASE BAZ1B"/>
    <property type="match status" value="1"/>
</dbReference>
<dbReference type="InterPro" id="IPR028942">
    <property type="entry name" value="WHIM1_dom"/>
</dbReference>
<dbReference type="GO" id="GO:0008270">
    <property type="term" value="F:zinc ion binding"/>
    <property type="evidence" value="ECO:0007669"/>
    <property type="project" value="UniProtKB-KW"/>
</dbReference>
<evidence type="ECO:0000256" key="1">
    <source>
        <dbReference type="ARBA" id="ARBA00001936"/>
    </source>
</evidence>
<dbReference type="InterPro" id="IPR013083">
    <property type="entry name" value="Znf_RING/FYVE/PHD"/>
</dbReference>
<dbReference type="InterPro" id="IPR028941">
    <property type="entry name" value="WHIM2_dom"/>
</dbReference>
<evidence type="ECO:0000256" key="14">
    <source>
        <dbReference type="ARBA" id="ARBA00023117"/>
    </source>
</evidence>
<dbReference type="InterPro" id="IPR047256">
    <property type="entry name" value="BAZ1B_PHD"/>
</dbReference>
<evidence type="ECO:0000256" key="21">
    <source>
        <dbReference type="ARBA" id="ARBA00076449"/>
    </source>
</evidence>
<dbReference type="PROSITE" id="PS50089">
    <property type="entry name" value="ZF_RING_2"/>
    <property type="match status" value="1"/>
</dbReference>
<dbReference type="CDD" id="cd15628">
    <property type="entry name" value="PHD_BAZ1B"/>
    <property type="match status" value="1"/>
</dbReference>
<feature type="compositionally biased region" description="Basic and acidic residues" evidence="24">
    <location>
        <begin position="129"/>
        <end position="142"/>
    </location>
</feature>
<keyword evidence="17" id="KW-0539">Nucleus</keyword>
<evidence type="ECO:0000256" key="18">
    <source>
        <dbReference type="ARBA" id="ARBA00051245"/>
    </source>
</evidence>
<evidence type="ECO:0000256" key="6">
    <source>
        <dbReference type="ARBA" id="ARBA00022741"/>
    </source>
</evidence>
<comment type="cofactor">
    <cofactor evidence="1">
        <name>Mn(2+)</name>
        <dbReference type="ChEBI" id="CHEBI:29035"/>
    </cofactor>
</comment>
<dbReference type="PROSITE" id="PS01359">
    <property type="entry name" value="ZF_PHD_1"/>
    <property type="match status" value="2"/>
</dbReference>
<dbReference type="Gene3D" id="3.30.40.10">
    <property type="entry name" value="Zinc/RING finger domain, C3HC4 (zinc finger)"/>
    <property type="match status" value="2"/>
</dbReference>
<feature type="compositionally biased region" description="Acidic residues" evidence="24">
    <location>
        <begin position="837"/>
        <end position="864"/>
    </location>
</feature>
<dbReference type="STRING" id="307972.A0A2G8LQ66"/>
<keyword evidence="7" id="KW-0227">DNA damage</keyword>
<keyword evidence="28" id="KW-1185">Reference proteome</keyword>
<feature type="compositionally biased region" description="Basic residues" evidence="24">
    <location>
        <begin position="912"/>
        <end position="933"/>
    </location>
</feature>
<reference evidence="27 28" key="1">
    <citation type="journal article" date="2017" name="PLoS Biol.">
        <title>The sea cucumber genome provides insights into morphological evolution and visceral regeneration.</title>
        <authorList>
            <person name="Zhang X."/>
            <person name="Sun L."/>
            <person name="Yuan J."/>
            <person name="Sun Y."/>
            <person name="Gao Y."/>
            <person name="Zhang L."/>
            <person name="Li S."/>
            <person name="Dai H."/>
            <person name="Hamel J.F."/>
            <person name="Liu C."/>
            <person name="Yu Y."/>
            <person name="Liu S."/>
            <person name="Lin W."/>
            <person name="Guo K."/>
            <person name="Jin S."/>
            <person name="Xu P."/>
            <person name="Storey K.B."/>
            <person name="Huan P."/>
            <person name="Zhang T."/>
            <person name="Zhou Y."/>
            <person name="Zhang J."/>
            <person name="Lin C."/>
            <person name="Li X."/>
            <person name="Xing L."/>
            <person name="Huo D."/>
            <person name="Sun M."/>
            <person name="Wang L."/>
            <person name="Mercier A."/>
            <person name="Li F."/>
            <person name="Yang H."/>
            <person name="Xiang J."/>
        </authorList>
    </citation>
    <scope>NUCLEOTIDE SEQUENCE [LARGE SCALE GENOMIC DNA]</scope>
    <source>
        <strain evidence="27">Shaxun</strain>
        <tissue evidence="27">Muscle</tissue>
    </source>
</reference>
<keyword evidence="9 27" id="KW-0418">Kinase</keyword>
<dbReference type="InterPro" id="IPR001841">
    <property type="entry name" value="Znf_RING"/>
</dbReference>
<evidence type="ECO:0000256" key="20">
    <source>
        <dbReference type="ARBA" id="ARBA00069894"/>
    </source>
</evidence>
<evidence type="ECO:0000256" key="19">
    <source>
        <dbReference type="ARBA" id="ARBA00061696"/>
    </source>
</evidence>
<comment type="subcellular location">
    <subcellularLocation>
        <location evidence="2">Nucleus</location>
    </subcellularLocation>
</comment>
<keyword evidence="13 23" id="KW-0175">Coiled coil</keyword>
<feature type="region of interest" description="Disordered" evidence="24">
    <location>
        <begin position="830"/>
        <end position="864"/>
    </location>
</feature>
<feature type="region of interest" description="Disordered" evidence="24">
    <location>
        <begin position="116"/>
        <end position="162"/>
    </location>
</feature>
<dbReference type="InterPro" id="IPR011011">
    <property type="entry name" value="Znf_FYVE_PHD"/>
</dbReference>
<dbReference type="OrthoDB" id="787137at2759"/>
<dbReference type="Pfam" id="PF15613">
    <property type="entry name" value="WSD"/>
    <property type="match status" value="1"/>
</dbReference>
<feature type="region of interest" description="Disordered" evidence="24">
    <location>
        <begin position="379"/>
        <end position="437"/>
    </location>
</feature>
<keyword evidence="10" id="KW-0862">Zinc</keyword>
<evidence type="ECO:0000256" key="3">
    <source>
        <dbReference type="ARBA" id="ARBA00011903"/>
    </source>
</evidence>
<sequence>MRNQSKSVLVTGYFLYCRFLQDHLQAIESATPCPRNKNLLGQNIFAESDLAKEHQGHSHIVQKEKKIDGCVLVNLQSLKQVTLFNFSSKKKTQPEYNSSDDDALILYKIAKPTPPFTPREPPIAAKQKMTPEEKKKILEAKRGERKKKREAEKKKKLEEEKEKAKRYEDQVLELKPLIVPKPVPLPEGLPNTLFGDIAMVLNSSTVTVDFSCQMTLPCYNRLRAYSFMKALVCDKEGFAYLSRMMVILLKTLLQDQITEDFVELGMKLSDIPVNMHTASELLRLSLLQADTDTVESKDYESDTSSINQEEGEFTAPQDLVELLETSEFFSLSPEEKLELMVCVCNRILSTYSLVDYMEDKQRKAAKLWCQKMQTLKLKNDQKREEKKRLREVREAAQKQRKEEEEKKKAEKETNGSKPEVKKPAKKKAKKEETKKETPIVVEEPEDLASIVKRRRILAAKAKQEQEEQAKRDLERRLKEQEEMRIQKEKLTFEKNFEEGIQLAKSVLRQLPIGTDRNHNRYWVFSTVTPGLFIEKGWAVQDIDYKPATSQTDENGLQDENAGAGENDLIEDGVEKSYPKEGQNLWFQYDTVKELDTLMEGLNNAGIRESALYGELTKRYSDISKLIFQSRRSGPQLRDSDGPKELLESFKEDLKDIETHVRQGNLGGVANFEKWEKRLNAATSIKELGLLVLESQESVNPKFLEGMMAPLKTKSGEDVEEEEEETEEKEDRKLSDKLYKWQDSVKSAVTMSRLHVLLSIFEVCVKWEKSSENAKCKICRKKGDTSQILLCDECNQPFHLLCLRPALTSTPSGEWKCPSCAPLAQRPGRKRNYKDMVETDEESEEEDEDEEETENEDSDDYGSEEGDGSGCCVCGMGDETITCTQCDSAYHKDCHEPPMRNFPRGKWTCHSCLHGRSKRKGKNAKSKKRGQSRR</sequence>
<dbReference type="InterPro" id="IPR047174">
    <property type="entry name" value="BAZ1B"/>
</dbReference>
<dbReference type="GO" id="GO:0090535">
    <property type="term" value="C:WICH complex"/>
    <property type="evidence" value="ECO:0007669"/>
    <property type="project" value="InterPro"/>
</dbReference>
<comment type="caution">
    <text evidence="27">The sequence shown here is derived from an EMBL/GenBank/DDBJ whole genome shotgun (WGS) entry which is preliminary data.</text>
</comment>
<keyword evidence="8 22" id="KW-0863">Zinc-finger</keyword>
<gene>
    <name evidence="27" type="ORF">BSL78_00690</name>
</gene>
<dbReference type="AlphaFoldDB" id="A0A2G8LQ66"/>
<evidence type="ECO:0000256" key="15">
    <source>
        <dbReference type="ARBA" id="ARBA00023137"/>
    </source>
</evidence>
<keyword evidence="16" id="KW-0804">Transcription</keyword>
<dbReference type="PROSITE" id="PS50016">
    <property type="entry name" value="ZF_PHD_2"/>
    <property type="match status" value="2"/>
</dbReference>
<evidence type="ECO:0000256" key="5">
    <source>
        <dbReference type="ARBA" id="ARBA00022723"/>
    </source>
</evidence>
<feature type="region of interest" description="Disordered" evidence="24">
    <location>
        <begin position="911"/>
        <end position="933"/>
    </location>
</feature>
<keyword evidence="14" id="KW-0103">Bromodomain</keyword>
<dbReference type="PANTHER" id="PTHR46802">
    <property type="entry name" value="TYROSINE-PROTEIN KINASE BAZ1B"/>
    <property type="match status" value="1"/>
</dbReference>
<evidence type="ECO:0000256" key="7">
    <source>
        <dbReference type="ARBA" id="ARBA00022763"/>
    </source>
</evidence>
<dbReference type="GO" id="GO:0006974">
    <property type="term" value="P:DNA damage response"/>
    <property type="evidence" value="ECO:0007669"/>
    <property type="project" value="UniProtKB-KW"/>
</dbReference>
<dbReference type="InterPro" id="IPR001965">
    <property type="entry name" value="Znf_PHD"/>
</dbReference>
<dbReference type="SMART" id="SM00249">
    <property type="entry name" value="PHD"/>
    <property type="match status" value="2"/>
</dbReference>
<feature type="region of interest" description="Disordered" evidence="24">
    <location>
        <begin position="709"/>
        <end position="731"/>
    </location>
</feature>
<dbReference type="Pfam" id="PF00628">
    <property type="entry name" value="PHD"/>
    <property type="match status" value="2"/>
</dbReference>
<keyword evidence="11" id="KW-0067">ATP-binding</keyword>
<keyword evidence="5" id="KW-0479">Metal-binding</keyword>
<dbReference type="Proteomes" id="UP000230750">
    <property type="component" value="Unassembled WGS sequence"/>
</dbReference>
<comment type="catalytic activity">
    <reaction evidence="18">
        <text>L-tyrosyl-[protein] + ATP = O-phospho-L-tyrosyl-[protein] + ADP + H(+)</text>
        <dbReference type="Rhea" id="RHEA:10596"/>
        <dbReference type="Rhea" id="RHEA-COMP:10136"/>
        <dbReference type="Rhea" id="RHEA-COMP:20101"/>
        <dbReference type="ChEBI" id="CHEBI:15378"/>
        <dbReference type="ChEBI" id="CHEBI:30616"/>
        <dbReference type="ChEBI" id="CHEBI:46858"/>
        <dbReference type="ChEBI" id="CHEBI:61978"/>
        <dbReference type="ChEBI" id="CHEBI:456216"/>
        <dbReference type="EC" id="2.7.10.2"/>
    </reaction>
</comment>
<keyword evidence="4" id="KW-0808">Transferase</keyword>
<feature type="domain" description="PHD-type" evidence="25">
    <location>
        <begin position="772"/>
        <end position="822"/>
    </location>
</feature>
<evidence type="ECO:0000256" key="23">
    <source>
        <dbReference type="SAM" id="Coils"/>
    </source>
</evidence>
<feature type="domain" description="RING-type" evidence="26">
    <location>
        <begin position="775"/>
        <end position="819"/>
    </location>
</feature>
<evidence type="ECO:0000256" key="10">
    <source>
        <dbReference type="ARBA" id="ARBA00022833"/>
    </source>
</evidence>
<evidence type="ECO:0000256" key="9">
    <source>
        <dbReference type="ARBA" id="ARBA00022777"/>
    </source>
</evidence>
<evidence type="ECO:0000313" key="28">
    <source>
        <dbReference type="Proteomes" id="UP000230750"/>
    </source>
</evidence>
<evidence type="ECO:0000256" key="16">
    <source>
        <dbReference type="ARBA" id="ARBA00023163"/>
    </source>
</evidence>
<keyword evidence="12" id="KW-0805">Transcription regulation</keyword>
<dbReference type="GO" id="GO:0140801">
    <property type="term" value="F:histone H2AXY142 kinase activity"/>
    <property type="evidence" value="ECO:0007669"/>
    <property type="project" value="InterPro"/>
</dbReference>
<dbReference type="InterPro" id="IPR019787">
    <property type="entry name" value="Znf_PHD-finger"/>
</dbReference>
<evidence type="ECO:0000256" key="11">
    <source>
        <dbReference type="ARBA" id="ARBA00022840"/>
    </source>
</evidence>
<name>A0A2G8LQ66_STIJA</name>
<accession>A0A2G8LQ66</accession>
<feature type="compositionally biased region" description="Acidic residues" evidence="24">
    <location>
        <begin position="717"/>
        <end position="727"/>
    </location>
</feature>
<evidence type="ECO:0000256" key="12">
    <source>
        <dbReference type="ARBA" id="ARBA00023015"/>
    </source>
</evidence>
<evidence type="ECO:0000259" key="26">
    <source>
        <dbReference type="PROSITE" id="PS50089"/>
    </source>
</evidence>
<feature type="domain" description="PHD-type" evidence="25">
    <location>
        <begin position="867"/>
        <end position="914"/>
    </location>
</feature>
<keyword evidence="6" id="KW-0547">Nucleotide-binding</keyword>
<dbReference type="GO" id="GO:0005524">
    <property type="term" value="F:ATP binding"/>
    <property type="evidence" value="ECO:0007669"/>
    <property type="project" value="UniProtKB-KW"/>
</dbReference>
<protein>
    <recommendedName>
        <fullName evidence="20">Tyrosine-protein kinase BAZ1B</fullName>
        <ecNumber evidence="3">2.7.10.2</ecNumber>
    </recommendedName>
    <alternativeName>
        <fullName evidence="21">Bromodomain adjacent to zinc finger domain protein 1B</fullName>
    </alternativeName>
</protein>
<evidence type="ECO:0000256" key="17">
    <source>
        <dbReference type="ARBA" id="ARBA00023242"/>
    </source>
</evidence>
<evidence type="ECO:0000259" key="25">
    <source>
        <dbReference type="PROSITE" id="PS50016"/>
    </source>
</evidence>
<dbReference type="Pfam" id="PF15612">
    <property type="entry name" value="WHIM1"/>
    <property type="match status" value="1"/>
</dbReference>
<dbReference type="FunFam" id="3.30.40.10:FF:000131">
    <property type="entry name" value="tyrosine-protein kinase BAZ1B isoform X1"/>
    <property type="match status" value="1"/>
</dbReference>
<dbReference type="GO" id="GO:0042393">
    <property type="term" value="F:histone binding"/>
    <property type="evidence" value="ECO:0007669"/>
    <property type="project" value="TreeGrafter"/>
</dbReference>
<evidence type="ECO:0000313" key="27">
    <source>
        <dbReference type="EMBL" id="PIK62371.1"/>
    </source>
</evidence>
<dbReference type="EC" id="2.7.10.2" evidence="3"/>
<comment type="similarity">
    <text evidence="19">Belongs to the WAL family. BAZ1B subfamily.</text>
</comment>
<feature type="coiled-coil region" evidence="23">
    <location>
        <begin position="456"/>
        <end position="490"/>
    </location>
</feature>
<keyword evidence="15" id="KW-0829">Tyrosine-protein kinase</keyword>
<evidence type="ECO:0000256" key="22">
    <source>
        <dbReference type="PROSITE-ProRule" id="PRU00175"/>
    </source>
</evidence>
<evidence type="ECO:0000256" key="24">
    <source>
        <dbReference type="SAM" id="MobiDB-lite"/>
    </source>
</evidence>
<evidence type="ECO:0000256" key="2">
    <source>
        <dbReference type="ARBA" id="ARBA00004123"/>
    </source>
</evidence>
<proteinExistence type="inferred from homology"/>